<feature type="transmembrane region" description="Helical" evidence="5">
    <location>
        <begin position="40"/>
        <end position="60"/>
    </location>
</feature>
<dbReference type="PANTHER" id="PTHR23530">
    <property type="entry name" value="TRANSPORT PROTEIN-RELATED"/>
    <property type="match status" value="1"/>
</dbReference>
<proteinExistence type="predicted"/>
<keyword evidence="4 5" id="KW-0472">Membrane</keyword>
<evidence type="ECO:0000256" key="2">
    <source>
        <dbReference type="ARBA" id="ARBA00022692"/>
    </source>
</evidence>
<evidence type="ECO:0000256" key="1">
    <source>
        <dbReference type="ARBA" id="ARBA00004651"/>
    </source>
</evidence>
<keyword evidence="2 5" id="KW-0812">Transmembrane</keyword>
<dbReference type="Proteomes" id="UP000610966">
    <property type="component" value="Unassembled WGS sequence"/>
</dbReference>
<dbReference type="EMBL" id="BOOG01000046">
    <property type="protein sequence ID" value="GIH72177.1"/>
    <property type="molecule type" value="Genomic_DNA"/>
</dbReference>
<dbReference type="Gene3D" id="1.20.1250.20">
    <property type="entry name" value="MFS general substrate transporter like domains"/>
    <property type="match status" value="1"/>
</dbReference>
<comment type="caution">
    <text evidence="7">The sequence shown here is derived from an EMBL/GenBank/DDBJ whole genome shotgun (WGS) entry which is preliminary data.</text>
</comment>
<dbReference type="Pfam" id="PF07690">
    <property type="entry name" value="MFS_1"/>
    <property type="match status" value="1"/>
</dbReference>
<feature type="domain" description="Major facilitator superfamily (MFS) profile" evidence="6">
    <location>
        <begin position="1"/>
        <end position="415"/>
    </location>
</feature>
<dbReference type="PANTHER" id="PTHR23530:SF1">
    <property type="entry name" value="PERMEASE, MAJOR FACILITATOR SUPERFAMILY-RELATED"/>
    <property type="match status" value="1"/>
</dbReference>
<dbReference type="InterPro" id="IPR053160">
    <property type="entry name" value="MFS_DHA3_Transporter"/>
</dbReference>
<evidence type="ECO:0000256" key="3">
    <source>
        <dbReference type="ARBA" id="ARBA00022989"/>
    </source>
</evidence>
<accession>A0A8J3RE50</accession>
<dbReference type="AlphaFoldDB" id="A0A8J3RE50"/>
<evidence type="ECO:0000256" key="4">
    <source>
        <dbReference type="ARBA" id="ARBA00023136"/>
    </source>
</evidence>
<evidence type="ECO:0000313" key="8">
    <source>
        <dbReference type="Proteomes" id="UP000610966"/>
    </source>
</evidence>
<dbReference type="CDD" id="cd06174">
    <property type="entry name" value="MFS"/>
    <property type="match status" value="1"/>
</dbReference>
<dbReference type="GO" id="GO:0022857">
    <property type="term" value="F:transmembrane transporter activity"/>
    <property type="evidence" value="ECO:0007669"/>
    <property type="project" value="InterPro"/>
</dbReference>
<feature type="transmembrane region" description="Helical" evidence="5">
    <location>
        <begin position="12"/>
        <end position="34"/>
    </location>
</feature>
<dbReference type="InterPro" id="IPR011701">
    <property type="entry name" value="MFS"/>
</dbReference>
<reference evidence="7" key="1">
    <citation type="submission" date="2021-01" db="EMBL/GenBank/DDBJ databases">
        <title>Whole genome shotgun sequence of Sphaerimonospora thailandensis NBRC 107569.</title>
        <authorList>
            <person name="Komaki H."/>
            <person name="Tamura T."/>
        </authorList>
    </citation>
    <scope>NUCLEOTIDE SEQUENCE</scope>
    <source>
        <strain evidence="7">NBRC 107569</strain>
    </source>
</reference>
<feature type="transmembrane region" description="Helical" evidence="5">
    <location>
        <begin position="72"/>
        <end position="91"/>
    </location>
</feature>
<feature type="transmembrane region" description="Helical" evidence="5">
    <location>
        <begin position="322"/>
        <end position="347"/>
    </location>
</feature>
<name>A0A8J3RE50_9ACTN</name>
<comment type="subcellular location">
    <subcellularLocation>
        <location evidence="1">Cell membrane</location>
        <topology evidence="1">Multi-pass membrane protein</topology>
    </subcellularLocation>
</comment>
<evidence type="ECO:0000259" key="6">
    <source>
        <dbReference type="PROSITE" id="PS50850"/>
    </source>
</evidence>
<protein>
    <recommendedName>
        <fullName evidence="6">Major facilitator superfamily (MFS) profile domain-containing protein</fullName>
    </recommendedName>
</protein>
<evidence type="ECO:0000313" key="7">
    <source>
        <dbReference type="EMBL" id="GIH72177.1"/>
    </source>
</evidence>
<dbReference type="PROSITE" id="PS00216">
    <property type="entry name" value="SUGAR_TRANSPORT_1"/>
    <property type="match status" value="1"/>
</dbReference>
<dbReference type="InterPro" id="IPR020846">
    <property type="entry name" value="MFS_dom"/>
</dbReference>
<feature type="transmembrane region" description="Helical" evidence="5">
    <location>
        <begin position="167"/>
        <end position="188"/>
    </location>
</feature>
<feature type="transmembrane region" description="Helical" evidence="5">
    <location>
        <begin position="296"/>
        <end position="316"/>
    </location>
</feature>
<dbReference type="SUPFAM" id="SSF103473">
    <property type="entry name" value="MFS general substrate transporter"/>
    <property type="match status" value="1"/>
</dbReference>
<keyword evidence="8" id="KW-1185">Reference proteome</keyword>
<dbReference type="RefSeq" id="WP_204017842.1">
    <property type="nucleotide sequence ID" value="NZ_BOOG01000046.1"/>
</dbReference>
<dbReference type="InterPro" id="IPR005829">
    <property type="entry name" value="Sugar_transporter_CS"/>
</dbReference>
<dbReference type="GO" id="GO:0005886">
    <property type="term" value="C:plasma membrane"/>
    <property type="evidence" value="ECO:0007669"/>
    <property type="project" value="UniProtKB-SubCell"/>
</dbReference>
<evidence type="ECO:0000256" key="5">
    <source>
        <dbReference type="SAM" id="Phobius"/>
    </source>
</evidence>
<dbReference type="InterPro" id="IPR036259">
    <property type="entry name" value="MFS_trans_sf"/>
</dbReference>
<feature type="transmembrane region" description="Helical" evidence="5">
    <location>
        <begin position="265"/>
        <end position="289"/>
    </location>
</feature>
<organism evidence="7 8">
    <name type="scientific">Sphaerimonospora thailandensis</name>
    <dbReference type="NCBI Taxonomy" id="795644"/>
    <lineage>
        <taxon>Bacteria</taxon>
        <taxon>Bacillati</taxon>
        <taxon>Actinomycetota</taxon>
        <taxon>Actinomycetes</taxon>
        <taxon>Streptosporangiales</taxon>
        <taxon>Streptosporangiaceae</taxon>
        <taxon>Sphaerimonospora</taxon>
    </lineage>
</organism>
<keyword evidence="3 5" id="KW-1133">Transmembrane helix</keyword>
<gene>
    <name evidence="7" type="ORF">Mth01_44300</name>
</gene>
<dbReference type="PROSITE" id="PS50850">
    <property type="entry name" value="MFS"/>
    <property type="match status" value="1"/>
</dbReference>
<sequence length="434" mass="42919">MMTPAAARRRYALIEFLTWLPPGLTMAPMVLLMSVRGLDIAQIGLVFAAYSAIVVVLELPTGGLADVVGRRVVLAASAVVSVAGLITMALADSVWPFLTASVLKGIAQALSSGPAQAWYVDALHAAEGPQADLKPGLAAGATAGAIALTVGALTGGLLPLVVHGGALAAPVWAAAGAAAVLLATVLWAMPEPRGEAARAGAARLTAVLRDVPATIAAGIRLGLTGSGLGRLLLVSVATGLLLNGIELLTPGRLAALTGRADTASTAYAVVTALGFAANAVGSLAAPAVARVAGGSVRAAVAGTVVTAGAVTALAASTGLAGWAGIVTAGVAYIVLFAGLSVVELLRGELIHQRVASDRRATVMSVDSLQLRFGGMISSVALAPLANAAGTGVAWAAAAAIMLGSTLLYVRLPAPRPASGDPLVERNSVGGHNQA</sequence>